<keyword evidence="2" id="KW-1185">Reference proteome</keyword>
<proteinExistence type="predicted"/>
<reference evidence="1 2" key="1">
    <citation type="submission" date="2024-01" db="EMBL/GenBank/DDBJ databases">
        <title>The genomes of 5 underutilized Papilionoideae crops provide insights into root nodulation and disease resistanc.</title>
        <authorList>
            <person name="Yuan L."/>
        </authorList>
    </citation>
    <scope>NUCLEOTIDE SEQUENCE [LARGE SCALE GENOMIC DNA]</scope>
    <source>
        <strain evidence="1">ZHUSHIDOU_FW_LH</strain>
        <tissue evidence="1">Leaf</tissue>
    </source>
</reference>
<evidence type="ECO:0000313" key="1">
    <source>
        <dbReference type="EMBL" id="KAK7290446.1"/>
    </source>
</evidence>
<organism evidence="1 2">
    <name type="scientific">Crotalaria pallida</name>
    <name type="common">Smooth rattlebox</name>
    <name type="synonym">Crotalaria striata</name>
    <dbReference type="NCBI Taxonomy" id="3830"/>
    <lineage>
        <taxon>Eukaryota</taxon>
        <taxon>Viridiplantae</taxon>
        <taxon>Streptophyta</taxon>
        <taxon>Embryophyta</taxon>
        <taxon>Tracheophyta</taxon>
        <taxon>Spermatophyta</taxon>
        <taxon>Magnoliopsida</taxon>
        <taxon>eudicotyledons</taxon>
        <taxon>Gunneridae</taxon>
        <taxon>Pentapetalae</taxon>
        <taxon>rosids</taxon>
        <taxon>fabids</taxon>
        <taxon>Fabales</taxon>
        <taxon>Fabaceae</taxon>
        <taxon>Papilionoideae</taxon>
        <taxon>50 kb inversion clade</taxon>
        <taxon>genistoids sensu lato</taxon>
        <taxon>core genistoids</taxon>
        <taxon>Crotalarieae</taxon>
        <taxon>Crotalaria</taxon>
    </lineage>
</organism>
<gene>
    <name evidence="1" type="ORF">RIF29_04880</name>
</gene>
<comment type="caution">
    <text evidence="1">The sequence shown here is derived from an EMBL/GenBank/DDBJ whole genome shotgun (WGS) entry which is preliminary data.</text>
</comment>
<protein>
    <submittedName>
        <fullName evidence="1">Uncharacterized protein</fullName>
    </submittedName>
</protein>
<name>A0AAN9J2F2_CROPI</name>
<sequence>MSPPPAPPGEPPQGVNSTCHHVLQWKPPWDLRAASPELVIVNGEGRNTLSTTLGTEANVQEGKCIAGSEIFFFFLFVSIFPKTRFCLCLFSAALTHDSKEFEL</sequence>
<accession>A0AAN9J2F2</accession>
<dbReference type="AlphaFoldDB" id="A0AAN9J2F2"/>
<dbReference type="EMBL" id="JAYWIO010000001">
    <property type="protein sequence ID" value="KAK7290446.1"/>
    <property type="molecule type" value="Genomic_DNA"/>
</dbReference>
<evidence type="ECO:0000313" key="2">
    <source>
        <dbReference type="Proteomes" id="UP001372338"/>
    </source>
</evidence>
<dbReference type="Proteomes" id="UP001372338">
    <property type="component" value="Unassembled WGS sequence"/>
</dbReference>